<keyword evidence="4 5" id="KW-0472">Membrane</keyword>
<dbReference type="AlphaFoldDB" id="A0A4Q7NRL4"/>
<feature type="transmembrane region" description="Helical" evidence="5">
    <location>
        <begin position="276"/>
        <end position="295"/>
    </location>
</feature>
<evidence type="ECO:0000256" key="4">
    <source>
        <dbReference type="ARBA" id="ARBA00023136"/>
    </source>
</evidence>
<keyword evidence="3 5" id="KW-1133">Transmembrane helix</keyword>
<evidence type="ECO:0000313" key="7">
    <source>
        <dbReference type="EMBL" id="RZS89691.1"/>
    </source>
</evidence>
<dbReference type="Pfam" id="PF13515">
    <property type="entry name" value="FUSC_2"/>
    <property type="match status" value="1"/>
</dbReference>
<feature type="transmembrane region" description="Helical" evidence="5">
    <location>
        <begin position="36"/>
        <end position="60"/>
    </location>
</feature>
<evidence type="ECO:0000313" key="8">
    <source>
        <dbReference type="Proteomes" id="UP000293638"/>
    </source>
</evidence>
<name>A0A4Q7NRL4_9ACTN</name>
<feature type="transmembrane region" description="Helical" evidence="5">
    <location>
        <begin position="72"/>
        <end position="92"/>
    </location>
</feature>
<feature type="transmembrane region" description="Helical" evidence="5">
    <location>
        <begin position="307"/>
        <end position="328"/>
    </location>
</feature>
<evidence type="ECO:0000256" key="3">
    <source>
        <dbReference type="ARBA" id="ARBA00022989"/>
    </source>
</evidence>
<accession>A0A4Q7NRL4</accession>
<keyword evidence="8" id="KW-1185">Reference proteome</keyword>
<comment type="caution">
    <text evidence="7">The sequence shown here is derived from an EMBL/GenBank/DDBJ whole genome shotgun (WGS) entry which is preliminary data.</text>
</comment>
<sequence length="345" mass="35005">MHRRLHLLWTESLAVRPAPGAHRVGLRAGLSVAVPLLAVLALGHPAWSAYAAFGAFASLYGRTTTALARLVMQLEAGLALVLVVVAGAAVSALPGRPWYAVAGVTLVAGLGALLSAARGWHPPGPLFLVFAFGAVASVPRPASQVPVALAVCAASAASAVLVGTTAPWTPRARPLPWRPVPLSPAVPYAGAALASGLLVTAWGVGHPYWATVAAVAPLTGPTVTARLVRGLHRVLGTLAGLVLAAALLAPGLGPYATVAVVGVLQVVTETLVGRHYGLALLAITPMALLMGQVAAPRPAGGLLWDRGVETVVGALVALLVILVEWRYARRRAGAGAGRTLPLGVS</sequence>
<feature type="transmembrane region" description="Helical" evidence="5">
    <location>
        <begin position="148"/>
        <end position="168"/>
    </location>
</feature>
<feature type="domain" description="Integral membrane bound transporter" evidence="6">
    <location>
        <begin position="196"/>
        <end position="320"/>
    </location>
</feature>
<evidence type="ECO:0000256" key="2">
    <source>
        <dbReference type="ARBA" id="ARBA00022692"/>
    </source>
</evidence>
<evidence type="ECO:0000256" key="5">
    <source>
        <dbReference type="SAM" id="Phobius"/>
    </source>
</evidence>
<comment type="subcellular location">
    <subcellularLocation>
        <location evidence="1">Membrane</location>
        <topology evidence="1">Multi-pass membrane protein</topology>
    </subcellularLocation>
</comment>
<organism evidence="7 8">
    <name type="scientific">Motilibacter rhizosphaerae</name>
    <dbReference type="NCBI Taxonomy" id="598652"/>
    <lineage>
        <taxon>Bacteria</taxon>
        <taxon>Bacillati</taxon>
        <taxon>Actinomycetota</taxon>
        <taxon>Actinomycetes</taxon>
        <taxon>Motilibacterales</taxon>
        <taxon>Motilibacteraceae</taxon>
        <taxon>Motilibacter</taxon>
    </lineage>
</organism>
<gene>
    <name evidence="7" type="ORF">EV189_1462</name>
</gene>
<evidence type="ECO:0000259" key="6">
    <source>
        <dbReference type="Pfam" id="PF13515"/>
    </source>
</evidence>
<dbReference type="InterPro" id="IPR049453">
    <property type="entry name" value="Memb_transporter_dom"/>
</dbReference>
<proteinExistence type="predicted"/>
<dbReference type="RefSeq" id="WP_130492259.1">
    <property type="nucleotide sequence ID" value="NZ_SGXD01000002.1"/>
</dbReference>
<dbReference type="EMBL" id="SGXD01000002">
    <property type="protein sequence ID" value="RZS89691.1"/>
    <property type="molecule type" value="Genomic_DNA"/>
</dbReference>
<evidence type="ECO:0000256" key="1">
    <source>
        <dbReference type="ARBA" id="ARBA00004141"/>
    </source>
</evidence>
<feature type="transmembrane region" description="Helical" evidence="5">
    <location>
        <begin position="98"/>
        <end position="117"/>
    </location>
</feature>
<reference evidence="7 8" key="1">
    <citation type="submission" date="2019-02" db="EMBL/GenBank/DDBJ databases">
        <title>Genomic Encyclopedia of Type Strains, Phase IV (KMG-IV): sequencing the most valuable type-strain genomes for metagenomic binning, comparative biology and taxonomic classification.</title>
        <authorList>
            <person name="Goeker M."/>
        </authorList>
    </citation>
    <scope>NUCLEOTIDE SEQUENCE [LARGE SCALE GENOMIC DNA]</scope>
    <source>
        <strain evidence="7 8">DSM 45622</strain>
    </source>
</reference>
<dbReference type="OrthoDB" id="4989419at2"/>
<keyword evidence="2 5" id="KW-0812">Transmembrane</keyword>
<feature type="transmembrane region" description="Helical" evidence="5">
    <location>
        <begin position="180"/>
        <end position="202"/>
    </location>
</feature>
<dbReference type="Proteomes" id="UP000293638">
    <property type="component" value="Unassembled WGS sequence"/>
</dbReference>
<feature type="transmembrane region" description="Helical" evidence="5">
    <location>
        <begin position="235"/>
        <end position="256"/>
    </location>
</feature>
<protein>
    <submittedName>
        <fullName evidence="7">Fusaric acid resistance family protein</fullName>
    </submittedName>
</protein>
<dbReference type="GO" id="GO:0016020">
    <property type="term" value="C:membrane"/>
    <property type="evidence" value="ECO:0007669"/>
    <property type="project" value="UniProtKB-SubCell"/>
</dbReference>